<dbReference type="Proteomes" id="UP001460270">
    <property type="component" value="Unassembled WGS sequence"/>
</dbReference>
<reference evidence="2" key="1">
    <citation type="submission" date="2024-04" db="EMBL/GenBank/DDBJ databases">
        <title>Salinicola lusitanus LLJ914,a marine bacterium isolated from the Okinawa Trough.</title>
        <authorList>
            <person name="Li J."/>
        </authorList>
    </citation>
    <scope>NUCLEOTIDE SEQUENCE [LARGE SCALE GENOMIC DNA]</scope>
</reference>
<protein>
    <recommendedName>
        <fullName evidence="3">Cat eye syndrome critical region protein 5</fullName>
    </recommendedName>
</protein>
<keyword evidence="2" id="KW-1185">Reference proteome</keyword>
<dbReference type="EMBL" id="JBBPFD010000006">
    <property type="protein sequence ID" value="KAK7921803.1"/>
    <property type="molecule type" value="Genomic_DNA"/>
</dbReference>
<name>A0AAW0PCX2_9GOBI</name>
<gene>
    <name evidence="1" type="ORF">WMY93_008705</name>
</gene>
<dbReference type="AlphaFoldDB" id="A0AAW0PCX2"/>
<evidence type="ECO:0008006" key="3">
    <source>
        <dbReference type="Google" id="ProtNLM"/>
    </source>
</evidence>
<sequence>MWSRAGLQVFRRHSRGAAQAGLLLDVDGVLIRGRSVVPAARRAFQKLQTPNKDFLFPVVFVTNAGSCHREQRANQLSELLHTQVRPEQVVLSYSPLSMMKNLHHKVVSLWPGTNHSHRSQAGF</sequence>
<evidence type="ECO:0000313" key="1">
    <source>
        <dbReference type="EMBL" id="KAK7921803.1"/>
    </source>
</evidence>
<evidence type="ECO:0000313" key="2">
    <source>
        <dbReference type="Proteomes" id="UP001460270"/>
    </source>
</evidence>
<comment type="caution">
    <text evidence="1">The sequence shown here is derived from an EMBL/GenBank/DDBJ whole genome shotgun (WGS) entry which is preliminary data.</text>
</comment>
<proteinExistence type="predicted"/>
<dbReference type="Gene3D" id="3.40.50.1000">
    <property type="entry name" value="HAD superfamily/HAD-like"/>
    <property type="match status" value="1"/>
</dbReference>
<dbReference type="InterPro" id="IPR036412">
    <property type="entry name" value="HAD-like_sf"/>
</dbReference>
<dbReference type="SUPFAM" id="SSF56784">
    <property type="entry name" value="HAD-like"/>
    <property type="match status" value="1"/>
</dbReference>
<dbReference type="InterPro" id="IPR023214">
    <property type="entry name" value="HAD_sf"/>
</dbReference>
<organism evidence="1 2">
    <name type="scientific">Mugilogobius chulae</name>
    <name type="common">yellowstripe goby</name>
    <dbReference type="NCBI Taxonomy" id="88201"/>
    <lineage>
        <taxon>Eukaryota</taxon>
        <taxon>Metazoa</taxon>
        <taxon>Chordata</taxon>
        <taxon>Craniata</taxon>
        <taxon>Vertebrata</taxon>
        <taxon>Euteleostomi</taxon>
        <taxon>Actinopterygii</taxon>
        <taxon>Neopterygii</taxon>
        <taxon>Teleostei</taxon>
        <taxon>Neoteleostei</taxon>
        <taxon>Acanthomorphata</taxon>
        <taxon>Gobiaria</taxon>
        <taxon>Gobiiformes</taxon>
        <taxon>Gobioidei</taxon>
        <taxon>Gobiidae</taxon>
        <taxon>Gobionellinae</taxon>
        <taxon>Mugilogobius</taxon>
    </lineage>
</organism>
<dbReference type="Pfam" id="PF13344">
    <property type="entry name" value="Hydrolase_6"/>
    <property type="match status" value="1"/>
</dbReference>
<dbReference type="InterPro" id="IPR006357">
    <property type="entry name" value="HAD-SF_hydro_IIA"/>
</dbReference>
<accession>A0AAW0PCX2</accession>